<name>A0A381RX68_9ZZZZ</name>
<dbReference type="PANTHER" id="PTHR30290">
    <property type="entry name" value="PERIPLASMIC BINDING COMPONENT OF ABC TRANSPORTER"/>
    <property type="match status" value="1"/>
</dbReference>
<evidence type="ECO:0000313" key="2">
    <source>
        <dbReference type="EMBL" id="SUZ95689.1"/>
    </source>
</evidence>
<dbReference type="InterPro" id="IPR000914">
    <property type="entry name" value="SBP_5_dom"/>
</dbReference>
<feature type="domain" description="Solute-binding protein family 5" evidence="1">
    <location>
        <begin position="136"/>
        <end position="540"/>
    </location>
</feature>
<dbReference type="InterPro" id="IPR039424">
    <property type="entry name" value="SBP_5"/>
</dbReference>
<dbReference type="PANTHER" id="PTHR30290:SF62">
    <property type="entry name" value="OLIGOPEPTIDE ABC TRANSPORTER, PERIPLASMIC OLIGOPEPTIDE-BINDING PROTEIN"/>
    <property type="match status" value="1"/>
</dbReference>
<dbReference type="InterPro" id="IPR023765">
    <property type="entry name" value="SBP_5_CS"/>
</dbReference>
<dbReference type="EMBL" id="UINC01002346">
    <property type="protein sequence ID" value="SUZ95689.1"/>
    <property type="molecule type" value="Genomic_DNA"/>
</dbReference>
<dbReference type="CDD" id="cd08500">
    <property type="entry name" value="PBP2_NikA_DppA_OppA_like_4"/>
    <property type="match status" value="1"/>
</dbReference>
<evidence type="ECO:0000259" key="1">
    <source>
        <dbReference type="Pfam" id="PF00496"/>
    </source>
</evidence>
<protein>
    <recommendedName>
        <fullName evidence="1">Solute-binding protein family 5 domain-containing protein</fullName>
    </recommendedName>
</protein>
<dbReference type="SUPFAM" id="SSF53850">
    <property type="entry name" value="Periplasmic binding protein-like II"/>
    <property type="match status" value="1"/>
</dbReference>
<gene>
    <name evidence="2" type="ORF">METZ01_LOCUS48543</name>
</gene>
<dbReference type="Gene3D" id="3.40.190.10">
    <property type="entry name" value="Periplasmic binding protein-like II"/>
    <property type="match status" value="1"/>
</dbReference>
<proteinExistence type="predicted"/>
<accession>A0A381RX68</accession>
<dbReference type="GO" id="GO:0015833">
    <property type="term" value="P:peptide transport"/>
    <property type="evidence" value="ECO:0007669"/>
    <property type="project" value="TreeGrafter"/>
</dbReference>
<dbReference type="Gene3D" id="3.10.105.10">
    <property type="entry name" value="Dipeptide-binding Protein, Domain 3"/>
    <property type="match status" value="1"/>
</dbReference>
<dbReference type="PROSITE" id="PS01040">
    <property type="entry name" value="SBP_BACTERIAL_5"/>
    <property type="match status" value="1"/>
</dbReference>
<dbReference type="AlphaFoldDB" id="A0A381RX68"/>
<sequence length="672" mass="77101">MNKLIIKIVNLRWIVKALLSVTMFFLLNTSVFADGKIKKKNLPILFSTPSSYKSATGYTITSYQEAPTLAKLVSEGKLPPVSERLPKEPAVVEPLVSIGKYGGILKGPAVTPNCCSWDIVEMRLQKMLTFGTDYLTPVPNIAKSFKLSDDLKTITLTLREGMKWSDGRPLTVDDVEFFYKSILANKEVTPSPDNNWKAGGELVEFVRVDDYTFMWKFKIPNPAFVITLTSERGYTGIRPKHYLSKFHKDHNPDAENLAKELGFESWVKMLLEKEKPYTFTWFADAHLDPRQPTIESYIFVEKDSGGNKIFERNPYFFKVDVDGNQLPYTDGLRRLMVQDLEVQDLKGIAGDYTHYGWGALSNYTTYKENEKSGGFVTRLLTYLRGNELTFSFNVNHSDPVKRKVYGDLRFRQAMSVAMNRDEINNLVYFGKATPRQASPVPSDSYYKEWMGNHFVQYDPKLANKLLDEMGMDKRDSDGFRIGPNGKTFIIQMEEGAPEPAWKKTAELVAKYWNDVGVRTDLKFVQVNLFQEKRNAGELDVPAWAYDVAEVPFWSGTNWQTLPPYGYGASEWHKWIQSDGAKGEKPPEEVIQQVKNYEKLQQITLDNPEYKVIATKIFETQIKNLYAIGTVGLPPQPLLIRSNLRNGPKNGEMWSWTYRQWVQFLPEQFWLDE</sequence>
<dbReference type="Pfam" id="PF00496">
    <property type="entry name" value="SBP_bac_5"/>
    <property type="match status" value="1"/>
</dbReference>
<organism evidence="2">
    <name type="scientific">marine metagenome</name>
    <dbReference type="NCBI Taxonomy" id="408172"/>
    <lineage>
        <taxon>unclassified sequences</taxon>
        <taxon>metagenomes</taxon>
        <taxon>ecological metagenomes</taxon>
    </lineage>
</organism>
<reference evidence="2" key="1">
    <citation type="submission" date="2018-05" db="EMBL/GenBank/DDBJ databases">
        <authorList>
            <person name="Lanie J.A."/>
            <person name="Ng W.-L."/>
            <person name="Kazmierczak K.M."/>
            <person name="Andrzejewski T.M."/>
            <person name="Davidsen T.M."/>
            <person name="Wayne K.J."/>
            <person name="Tettelin H."/>
            <person name="Glass J.I."/>
            <person name="Rusch D."/>
            <person name="Podicherti R."/>
            <person name="Tsui H.-C.T."/>
            <person name="Winkler M.E."/>
        </authorList>
    </citation>
    <scope>NUCLEOTIDE SEQUENCE</scope>
</reference>
<dbReference type="GO" id="GO:1904680">
    <property type="term" value="F:peptide transmembrane transporter activity"/>
    <property type="evidence" value="ECO:0007669"/>
    <property type="project" value="TreeGrafter"/>
</dbReference>